<keyword evidence="1" id="KW-0812">Transmembrane</keyword>
<dbReference type="Proteomes" id="UP001552299">
    <property type="component" value="Unassembled WGS sequence"/>
</dbReference>
<evidence type="ECO:0000313" key="2">
    <source>
        <dbReference type="EMBL" id="KAL0903366.1"/>
    </source>
</evidence>
<comment type="caution">
    <text evidence="2">The sequence shown here is derived from an EMBL/GenBank/DDBJ whole genome shotgun (WGS) entry which is preliminary data.</text>
</comment>
<accession>A0ABD0TUL6</accession>
<keyword evidence="1" id="KW-0472">Membrane</keyword>
<protein>
    <submittedName>
        <fullName evidence="2">Uncharacterized protein</fullName>
    </submittedName>
</protein>
<organism evidence="2 3">
    <name type="scientific">Dendrobium thyrsiflorum</name>
    <name type="common">Pinecone-like raceme dendrobium</name>
    <name type="synonym">Orchid</name>
    <dbReference type="NCBI Taxonomy" id="117978"/>
    <lineage>
        <taxon>Eukaryota</taxon>
        <taxon>Viridiplantae</taxon>
        <taxon>Streptophyta</taxon>
        <taxon>Embryophyta</taxon>
        <taxon>Tracheophyta</taxon>
        <taxon>Spermatophyta</taxon>
        <taxon>Magnoliopsida</taxon>
        <taxon>Liliopsida</taxon>
        <taxon>Asparagales</taxon>
        <taxon>Orchidaceae</taxon>
        <taxon>Epidendroideae</taxon>
        <taxon>Malaxideae</taxon>
        <taxon>Dendrobiinae</taxon>
        <taxon>Dendrobium</taxon>
    </lineage>
</organism>
<proteinExistence type="predicted"/>
<keyword evidence="3" id="KW-1185">Reference proteome</keyword>
<gene>
    <name evidence="2" type="ORF">M5K25_027740</name>
</gene>
<evidence type="ECO:0000313" key="3">
    <source>
        <dbReference type="Proteomes" id="UP001552299"/>
    </source>
</evidence>
<dbReference type="EMBL" id="JANQDX010000020">
    <property type="protein sequence ID" value="KAL0903366.1"/>
    <property type="molecule type" value="Genomic_DNA"/>
</dbReference>
<name>A0ABD0TUL6_DENTH</name>
<keyword evidence="1" id="KW-1133">Transmembrane helix</keyword>
<feature type="transmembrane region" description="Helical" evidence="1">
    <location>
        <begin position="39"/>
        <end position="56"/>
    </location>
</feature>
<evidence type="ECO:0000256" key="1">
    <source>
        <dbReference type="SAM" id="Phobius"/>
    </source>
</evidence>
<dbReference type="AlphaFoldDB" id="A0ABD0TUL6"/>
<reference evidence="2 3" key="1">
    <citation type="journal article" date="2024" name="Plant Biotechnol. J.">
        <title>Dendrobium thyrsiflorum genome and its molecular insights into genes involved in important horticultural traits.</title>
        <authorList>
            <person name="Chen B."/>
            <person name="Wang J.Y."/>
            <person name="Zheng P.J."/>
            <person name="Li K.L."/>
            <person name="Liang Y.M."/>
            <person name="Chen X.F."/>
            <person name="Zhang C."/>
            <person name="Zhao X."/>
            <person name="He X."/>
            <person name="Zhang G.Q."/>
            <person name="Liu Z.J."/>
            <person name="Xu Q."/>
        </authorList>
    </citation>
    <scope>NUCLEOTIDE SEQUENCE [LARGE SCALE GENOMIC DNA]</scope>
    <source>
        <strain evidence="2">GZMU011</strain>
    </source>
</reference>
<sequence>MIIDTADFLESYRGVLDATGPMAMTEIVSMVVTKMVSEAVPVIVVVPVVVLMWIGYGTELFGPICVNSFEWRKGAGERKEGRWLGAARRRSAGFLATSLGKTQEEDFGRFKVLIIRRGWFEEVCKVNLLRHFQMAGGKHSQALAGISSSHPEDDIFQFVEDELAYHRYRATQITPSRILNKEILNYQPLVPPLDLGPSYE</sequence>